<proteinExistence type="predicted"/>
<dbReference type="InParanoid" id="A0A061EXJ8"/>
<dbReference type="EMBL" id="CM001883">
    <property type="protein sequence ID" value="EOY09122.1"/>
    <property type="molecule type" value="Genomic_DNA"/>
</dbReference>
<evidence type="ECO:0000313" key="1">
    <source>
        <dbReference type="EMBL" id="EOY09122.1"/>
    </source>
</evidence>
<reference evidence="1 2" key="1">
    <citation type="journal article" date="2013" name="Genome Biol.">
        <title>The genome sequence of the most widely cultivated cacao type and its use to identify candidate genes regulating pod color.</title>
        <authorList>
            <person name="Motamayor J.C."/>
            <person name="Mockaitis K."/>
            <person name="Schmutz J."/>
            <person name="Haiminen N."/>
            <person name="Iii D.L."/>
            <person name="Cornejo O."/>
            <person name="Findley S.D."/>
            <person name="Zheng P."/>
            <person name="Utro F."/>
            <person name="Royaert S."/>
            <person name="Saski C."/>
            <person name="Jenkins J."/>
            <person name="Podicheti R."/>
            <person name="Zhao M."/>
            <person name="Scheffler B.E."/>
            <person name="Stack J.C."/>
            <person name="Feltus F.A."/>
            <person name="Mustiga G.M."/>
            <person name="Amores F."/>
            <person name="Phillips W."/>
            <person name="Marelli J.P."/>
            <person name="May G.D."/>
            <person name="Shapiro H."/>
            <person name="Ma J."/>
            <person name="Bustamante C.D."/>
            <person name="Schnell R.J."/>
            <person name="Main D."/>
            <person name="Gilbert D."/>
            <person name="Parida L."/>
            <person name="Kuhn D.N."/>
        </authorList>
    </citation>
    <scope>NUCLEOTIDE SEQUENCE [LARGE SCALE GENOMIC DNA]</scope>
    <source>
        <strain evidence="2">cv. Matina 1-6</strain>
    </source>
</reference>
<gene>
    <name evidence="1" type="ORF">TCM_024511</name>
</gene>
<dbReference type="AlphaFoldDB" id="A0A061EXJ8"/>
<sequence length="121" mass="12853">MAKDDANNENGKSTKELVATMSANQSKLLALLGNHGPSTSNPSTNMVASNVSDSSVAKFVQSIDLGWTTKLDIPLNHVVPNVTKLRLNESSTGINLTTSTIGLVSKQQACNRRTHATSCRT</sequence>
<accession>A0A061EXJ8</accession>
<evidence type="ECO:0000313" key="2">
    <source>
        <dbReference type="Proteomes" id="UP000026915"/>
    </source>
</evidence>
<dbReference type="Proteomes" id="UP000026915">
    <property type="component" value="Chromosome 5"/>
</dbReference>
<keyword evidence="2" id="KW-1185">Reference proteome</keyword>
<dbReference type="HOGENOM" id="CLU_2042293_0_0_1"/>
<name>A0A061EXJ8_THECC</name>
<protein>
    <submittedName>
        <fullName evidence="1">Uncharacterized protein</fullName>
    </submittedName>
</protein>
<dbReference type="Gramene" id="EOY09122">
    <property type="protein sequence ID" value="EOY09122"/>
    <property type="gene ID" value="TCM_024511"/>
</dbReference>
<organism evidence="1 2">
    <name type="scientific">Theobroma cacao</name>
    <name type="common">Cacao</name>
    <name type="synonym">Cocoa</name>
    <dbReference type="NCBI Taxonomy" id="3641"/>
    <lineage>
        <taxon>Eukaryota</taxon>
        <taxon>Viridiplantae</taxon>
        <taxon>Streptophyta</taxon>
        <taxon>Embryophyta</taxon>
        <taxon>Tracheophyta</taxon>
        <taxon>Spermatophyta</taxon>
        <taxon>Magnoliopsida</taxon>
        <taxon>eudicotyledons</taxon>
        <taxon>Gunneridae</taxon>
        <taxon>Pentapetalae</taxon>
        <taxon>rosids</taxon>
        <taxon>malvids</taxon>
        <taxon>Malvales</taxon>
        <taxon>Malvaceae</taxon>
        <taxon>Byttnerioideae</taxon>
        <taxon>Theobroma</taxon>
    </lineage>
</organism>